<dbReference type="AlphaFoldDB" id="A0ABD1PH26"/>
<dbReference type="Proteomes" id="UP001604336">
    <property type="component" value="Unassembled WGS sequence"/>
</dbReference>
<evidence type="ECO:0000256" key="2">
    <source>
        <dbReference type="PROSITE-ProRule" id="PRU00108"/>
    </source>
</evidence>
<evidence type="ECO:0000313" key="6">
    <source>
        <dbReference type="EMBL" id="KAL2461876.1"/>
    </source>
</evidence>
<feature type="region of interest" description="Disordered" evidence="4">
    <location>
        <begin position="71"/>
        <end position="99"/>
    </location>
</feature>
<protein>
    <submittedName>
        <fullName evidence="6">Homeobox domain-containing protein</fullName>
    </submittedName>
</protein>
<feature type="DNA-binding region" description="Homeobox" evidence="2">
    <location>
        <begin position="3"/>
        <end position="57"/>
    </location>
</feature>
<organism evidence="6 7">
    <name type="scientific">Abeliophyllum distichum</name>
    <dbReference type="NCBI Taxonomy" id="126358"/>
    <lineage>
        <taxon>Eukaryota</taxon>
        <taxon>Viridiplantae</taxon>
        <taxon>Streptophyta</taxon>
        <taxon>Embryophyta</taxon>
        <taxon>Tracheophyta</taxon>
        <taxon>Spermatophyta</taxon>
        <taxon>Magnoliopsida</taxon>
        <taxon>eudicotyledons</taxon>
        <taxon>Gunneridae</taxon>
        <taxon>Pentapetalae</taxon>
        <taxon>asterids</taxon>
        <taxon>lamiids</taxon>
        <taxon>Lamiales</taxon>
        <taxon>Oleaceae</taxon>
        <taxon>Forsythieae</taxon>
        <taxon>Abeliophyllum</taxon>
    </lineage>
</organism>
<gene>
    <name evidence="6" type="ORF">Adt_45296</name>
</gene>
<keyword evidence="2 3" id="KW-0539">Nucleus</keyword>
<sequence length="128" mass="14793">MAKRFEKHQIDALKLAFEGSEHLTKAKKIELVRATGMDMEQIASWFNRKRARKRASKSVGDLEQTNAKLQQALQESQEKEAKLQSELQESRGREADLEAENQHLKRHITIIEGDFQFDSELKFLKGNP</sequence>
<comment type="subcellular location">
    <subcellularLocation>
        <location evidence="1 2 3">Nucleus</location>
    </subcellularLocation>
</comment>
<dbReference type="GO" id="GO:0003677">
    <property type="term" value="F:DNA binding"/>
    <property type="evidence" value="ECO:0007669"/>
    <property type="project" value="UniProtKB-UniRule"/>
</dbReference>
<keyword evidence="2 3" id="KW-0371">Homeobox</keyword>
<dbReference type="Gene3D" id="1.10.10.60">
    <property type="entry name" value="Homeodomain-like"/>
    <property type="match status" value="1"/>
</dbReference>
<dbReference type="GO" id="GO:0005634">
    <property type="term" value="C:nucleus"/>
    <property type="evidence" value="ECO:0007669"/>
    <property type="project" value="UniProtKB-SubCell"/>
</dbReference>
<dbReference type="SUPFAM" id="SSF46689">
    <property type="entry name" value="Homeodomain-like"/>
    <property type="match status" value="1"/>
</dbReference>
<proteinExistence type="predicted"/>
<comment type="caution">
    <text evidence="6">The sequence shown here is derived from an EMBL/GenBank/DDBJ whole genome shotgun (WGS) entry which is preliminary data.</text>
</comment>
<evidence type="ECO:0000256" key="3">
    <source>
        <dbReference type="RuleBase" id="RU000682"/>
    </source>
</evidence>
<dbReference type="EMBL" id="JBFOLK010000014">
    <property type="protein sequence ID" value="KAL2461876.1"/>
    <property type="molecule type" value="Genomic_DNA"/>
</dbReference>
<name>A0ABD1PH26_9LAMI</name>
<evidence type="ECO:0000256" key="1">
    <source>
        <dbReference type="ARBA" id="ARBA00004123"/>
    </source>
</evidence>
<evidence type="ECO:0000256" key="4">
    <source>
        <dbReference type="SAM" id="MobiDB-lite"/>
    </source>
</evidence>
<dbReference type="InterPro" id="IPR001356">
    <property type="entry name" value="HD"/>
</dbReference>
<dbReference type="SMART" id="SM00389">
    <property type="entry name" value="HOX"/>
    <property type="match status" value="1"/>
</dbReference>
<evidence type="ECO:0000259" key="5">
    <source>
        <dbReference type="PROSITE" id="PS50071"/>
    </source>
</evidence>
<dbReference type="CDD" id="cd00086">
    <property type="entry name" value="homeodomain"/>
    <property type="match status" value="1"/>
</dbReference>
<dbReference type="PROSITE" id="PS50071">
    <property type="entry name" value="HOMEOBOX_2"/>
    <property type="match status" value="1"/>
</dbReference>
<feature type="compositionally biased region" description="Basic and acidic residues" evidence="4">
    <location>
        <begin position="76"/>
        <end position="99"/>
    </location>
</feature>
<dbReference type="InterPro" id="IPR009057">
    <property type="entry name" value="Homeodomain-like_sf"/>
</dbReference>
<evidence type="ECO:0000313" key="7">
    <source>
        <dbReference type="Proteomes" id="UP001604336"/>
    </source>
</evidence>
<keyword evidence="2 3" id="KW-0238">DNA-binding</keyword>
<reference evidence="7" key="1">
    <citation type="submission" date="2024-07" db="EMBL/GenBank/DDBJ databases">
        <title>Two chromosome-level genome assemblies of Korean endemic species Abeliophyllum distichum and Forsythia ovata (Oleaceae).</title>
        <authorList>
            <person name="Jang H."/>
        </authorList>
    </citation>
    <scope>NUCLEOTIDE SEQUENCE [LARGE SCALE GENOMIC DNA]</scope>
</reference>
<keyword evidence="7" id="KW-1185">Reference proteome</keyword>
<feature type="domain" description="Homeobox" evidence="5">
    <location>
        <begin position="1"/>
        <end position="56"/>
    </location>
</feature>
<accession>A0ABD1PH26</accession>
<dbReference type="Pfam" id="PF00046">
    <property type="entry name" value="Homeodomain"/>
    <property type="match status" value="1"/>
</dbReference>